<sequence>MGRENYRHLASVYDRLMESAPYDRWLQWTEAQWSRMGVQPRTVVDLACGTGTLTWRLVKTGRTVIGVDRSADMLAVAAGKEGLRHGAGSAVQWLEQDMRELILPRQADAVVCFCDSLNYLLTEEDWKRAFEAVHKGLAPKGVFLFDIHSPYKIADVLGDQLFAWEEADVYCVLNNQFDHECGIVNQALTFFVEQRDGKYDRFDEWHRQRTFPVHTVVKWLEETGFSVQSVSADFEIEGEPKENSERLFFAAQKR</sequence>
<dbReference type="SUPFAM" id="SSF53335">
    <property type="entry name" value="S-adenosyl-L-methionine-dependent methyltransferases"/>
    <property type="match status" value="1"/>
</dbReference>
<dbReference type="GO" id="GO:0016740">
    <property type="term" value="F:transferase activity"/>
    <property type="evidence" value="ECO:0007669"/>
    <property type="project" value="UniProtKB-KW"/>
</dbReference>
<evidence type="ECO:0000313" key="4">
    <source>
        <dbReference type="Proteomes" id="UP000188603"/>
    </source>
</evidence>
<organism evidence="3 4">
    <name type="scientific">Novibacillus thermophilus</name>
    <dbReference type="NCBI Taxonomy" id="1471761"/>
    <lineage>
        <taxon>Bacteria</taxon>
        <taxon>Bacillati</taxon>
        <taxon>Bacillota</taxon>
        <taxon>Bacilli</taxon>
        <taxon>Bacillales</taxon>
        <taxon>Thermoactinomycetaceae</taxon>
        <taxon>Novibacillus</taxon>
    </lineage>
</organism>
<reference evidence="3 4" key="1">
    <citation type="journal article" date="2015" name="Int. J. Syst. Evol. Microbiol.">
        <title>Novibacillus thermophilus gen. nov., sp. nov., a Gram-staining-negative and moderately thermophilic member of the family Thermoactinomycetaceae.</title>
        <authorList>
            <person name="Yang G."/>
            <person name="Chen J."/>
            <person name="Zhou S."/>
        </authorList>
    </citation>
    <scope>NUCLEOTIDE SEQUENCE [LARGE SCALE GENOMIC DNA]</scope>
    <source>
        <strain evidence="3 4">SG-1</strain>
    </source>
</reference>
<dbReference type="Gene3D" id="2.20.25.110">
    <property type="entry name" value="S-adenosyl-L-methionine-dependent methyltransferases"/>
    <property type="match status" value="1"/>
</dbReference>
<accession>A0A1U9K5I3</accession>
<feature type="domain" description="Methyltransferase" evidence="2">
    <location>
        <begin position="43"/>
        <end position="141"/>
    </location>
</feature>
<gene>
    <name evidence="3" type="ORF">B0W44_05480</name>
</gene>
<dbReference type="Pfam" id="PF13649">
    <property type="entry name" value="Methyltransf_25"/>
    <property type="match status" value="1"/>
</dbReference>
<keyword evidence="4" id="KW-1185">Reference proteome</keyword>
<keyword evidence="1" id="KW-0808">Transferase</keyword>
<dbReference type="InterPro" id="IPR029063">
    <property type="entry name" value="SAM-dependent_MTases_sf"/>
</dbReference>
<dbReference type="OrthoDB" id="9811589at2"/>
<dbReference type="Gene3D" id="3.40.50.150">
    <property type="entry name" value="Vaccinia Virus protein VP39"/>
    <property type="match status" value="1"/>
</dbReference>
<evidence type="ECO:0000259" key="2">
    <source>
        <dbReference type="Pfam" id="PF13649"/>
    </source>
</evidence>
<dbReference type="EMBL" id="CP019699">
    <property type="protein sequence ID" value="AQS55317.1"/>
    <property type="molecule type" value="Genomic_DNA"/>
</dbReference>
<dbReference type="KEGG" id="ntr:B0W44_05480"/>
<dbReference type="PANTHER" id="PTHR43861">
    <property type="entry name" value="TRANS-ACONITATE 2-METHYLTRANSFERASE-RELATED"/>
    <property type="match status" value="1"/>
</dbReference>
<dbReference type="STRING" id="1471761.B0W44_05480"/>
<dbReference type="AlphaFoldDB" id="A0A1U9K5I3"/>
<dbReference type="Proteomes" id="UP000188603">
    <property type="component" value="Chromosome"/>
</dbReference>
<dbReference type="RefSeq" id="WP_077719137.1">
    <property type="nucleotide sequence ID" value="NZ_CP019699.1"/>
</dbReference>
<proteinExistence type="predicted"/>
<dbReference type="CDD" id="cd02440">
    <property type="entry name" value="AdoMet_MTases"/>
    <property type="match status" value="1"/>
</dbReference>
<protein>
    <recommendedName>
        <fullName evidence="2">Methyltransferase domain-containing protein</fullName>
    </recommendedName>
</protein>
<name>A0A1U9K5I3_9BACL</name>
<evidence type="ECO:0000256" key="1">
    <source>
        <dbReference type="ARBA" id="ARBA00022679"/>
    </source>
</evidence>
<dbReference type="InterPro" id="IPR041698">
    <property type="entry name" value="Methyltransf_25"/>
</dbReference>
<evidence type="ECO:0000313" key="3">
    <source>
        <dbReference type="EMBL" id="AQS55317.1"/>
    </source>
</evidence>